<comment type="caution">
    <text evidence="1">The sequence shown here is derived from an EMBL/GenBank/DDBJ whole genome shotgun (WGS) entry which is preliminary data.</text>
</comment>
<dbReference type="EMBL" id="BNJF01000002">
    <property type="protein sequence ID" value="GHO45961.1"/>
    <property type="molecule type" value="Genomic_DNA"/>
</dbReference>
<sequence>MRKQQHKQAFIIFFLAAFICVLLLVGCDMPSARAKQQSPEQSNMSTLASTAQIAPLPNITPQAGWKLAYETSNDATNLRKGESQKLAPIDIPPGTGFHVVALCAGDGSIEATLEGSGEEGATTNVHASMTCTPSSSPTPKGTTVMADGITQATLSVTLTGPIQWKVVVEEPE</sequence>
<dbReference type="RefSeq" id="WP_220195372.1">
    <property type="nucleotide sequence ID" value="NZ_BNJF01000002.1"/>
</dbReference>
<dbReference type="AlphaFoldDB" id="A0A8J3I1N6"/>
<reference evidence="1" key="1">
    <citation type="submission" date="2020-10" db="EMBL/GenBank/DDBJ databases">
        <title>Taxonomic study of unclassified bacteria belonging to the class Ktedonobacteria.</title>
        <authorList>
            <person name="Yabe S."/>
            <person name="Wang C.M."/>
            <person name="Zheng Y."/>
            <person name="Sakai Y."/>
            <person name="Cavaletti L."/>
            <person name="Monciardini P."/>
            <person name="Donadio S."/>
        </authorList>
    </citation>
    <scope>NUCLEOTIDE SEQUENCE</scope>
    <source>
        <strain evidence="1">SOSP1-1</strain>
    </source>
</reference>
<dbReference type="PROSITE" id="PS51257">
    <property type="entry name" value="PROKAR_LIPOPROTEIN"/>
    <property type="match status" value="1"/>
</dbReference>
<organism evidence="1 2">
    <name type="scientific">Ktedonospora formicarum</name>
    <dbReference type="NCBI Taxonomy" id="2778364"/>
    <lineage>
        <taxon>Bacteria</taxon>
        <taxon>Bacillati</taxon>
        <taxon>Chloroflexota</taxon>
        <taxon>Ktedonobacteria</taxon>
        <taxon>Ktedonobacterales</taxon>
        <taxon>Ktedonobacteraceae</taxon>
        <taxon>Ktedonospora</taxon>
    </lineage>
</organism>
<gene>
    <name evidence="1" type="ORF">KSX_41240</name>
</gene>
<dbReference type="Proteomes" id="UP000612362">
    <property type="component" value="Unassembled WGS sequence"/>
</dbReference>
<evidence type="ECO:0000313" key="1">
    <source>
        <dbReference type="EMBL" id="GHO45961.1"/>
    </source>
</evidence>
<evidence type="ECO:0008006" key="3">
    <source>
        <dbReference type="Google" id="ProtNLM"/>
    </source>
</evidence>
<name>A0A8J3I1N6_9CHLR</name>
<accession>A0A8J3I1N6</accession>
<keyword evidence="2" id="KW-1185">Reference proteome</keyword>
<proteinExistence type="predicted"/>
<evidence type="ECO:0000313" key="2">
    <source>
        <dbReference type="Proteomes" id="UP000612362"/>
    </source>
</evidence>
<protein>
    <recommendedName>
        <fullName evidence="3">Lipoprotein</fullName>
    </recommendedName>
</protein>